<dbReference type="RefSeq" id="WP_346050512.1">
    <property type="nucleotide sequence ID" value="NZ_JAYGII010000004.1"/>
</dbReference>
<evidence type="ECO:0000256" key="6">
    <source>
        <dbReference type="PROSITE-ProRule" id="PRU01240"/>
    </source>
</evidence>
<name>A0AAP6JDC1_9GAMM</name>
<evidence type="ECO:0000256" key="3">
    <source>
        <dbReference type="ARBA" id="ARBA00022801"/>
    </source>
</evidence>
<proteinExistence type="inferred from homology"/>
<gene>
    <name evidence="9" type="ORF">VCB98_03500</name>
</gene>
<dbReference type="PANTHER" id="PTHR43806:SF11">
    <property type="entry name" value="CEREVISIN-RELATED"/>
    <property type="match status" value="1"/>
</dbReference>
<dbReference type="InterPro" id="IPR023828">
    <property type="entry name" value="Peptidase_S8_Ser-AS"/>
</dbReference>
<dbReference type="InterPro" id="IPR000209">
    <property type="entry name" value="Peptidase_S8/S53_dom"/>
</dbReference>
<dbReference type="PROSITE" id="PS00138">
    <property type="entry name" value="SUBTILASE_SER"/>
    <property type="match status" value="1"/>
</dbReference>
<dbReference type="PRINTS" id="PR00723">
    <property type="entry name" value="SUBTILISIN"/>
</dbReference>
<dbReference type="PROSITE" id="PS00137">
    <property type="entry name" value="SUBTILASE_HIS"/>
    <property type="match status" value="1"/>
</dbReference>
<evidence type="ECO:0000256" key="4">
    <source>
        <dbReference type="ARBA" id="ARBA00022825"/>
    </source>
</evidence>
<feature type="active site" description="Charge relay system" evidence="5 6">
    <location>
        <position position="396"/>
    </location>
</feature>
<sequence length="821" mass="85992">MLNQSSMRLRLLGLAAAITALPATASATVLGPALEAKLDQLGPQDTAEVIVSFDSDGPLGEEQVSLLESLGLSGVHFQALPMAAAVATPSQIAALAEKDQVRSIYFNKELSYSNRDARDLTGVERMRSDVNLRNAMGLPYSGAGIGVMVNDSGIDATHPDLTFGDKTVQNVFGTTNLNAVDGMLPITWVEDVPDTDIASGHGTHVAGTIAGTGAASGGEHAGMAPGADLIGYGSGAVLLLVDTIGAFDYALVNQFRYNIRVIQNSWGSPGDAGNDFDPDHPTAIATKRLADRNVMVVFSAGNSGSGEDTIGGSFMKAPWIVRVGAANKDGTLADFSSRGKRGGGGTVEVDGEVFEWVDRPTVVAPGVDIISAMANSGVLSLLDPKDAHYAYMSGTSMSGPVVAGIVALMLEANPQLHWSDIIRILEDTATNMPGREDWEVGAGMVNAHAAVIAAAGIRDDYGLTQTLNRDFNAEVQQSRIEGPDFALEYDPLLDSGPETFHVEAGLSTVIATANASDNTVAIVLTDPDGNRYGSGVSLPLLGPSIAVTAPAVPGEWQIEARGIGAVSGVALDPLGLTNGVGLPGTVNASVDFMRVEGFTGLNDIDGHPAQGLIEQGVAERLLDARVGGNYEPDQALTRAELADYLTQGGGIRQFRPSDGSDSLLDVGGLDLATAEAVSVRGAAQRDLRHTQDAVVPVQSDTAFDPDGVVERAELAYSLIQTLGLQAEAQAVRDNLGDEPVTVEVLGERVALEDDDAIPAELKGHVQLALDFRLMHVDYSLEQGPFELEPTIRAHFRPGDVLTRAEYALSAVNLLDRFSQSD</sequence>
<dbReference type="InterPro" id="IPR015500">
    <property type="entry name" value="Peptidase_S8_subtilisin-rel"/>
</dbReference>
<dbReference type="AlphaFoldDB" id="A0AAP6JDC1"/>
<evidence type="ECO:0000313" key="9">
    <source>
        <dbReference type="EMBL" id="MEA5444880.1"/>
    </source>
</evidence>
<comment type="caution">
    <text evidence="9">The sequence shown here is derived from an EMBL/GenBank/DDBJ whole genome shotgun (WGS) entry which is preliminary data.</text>
</comment>
<feature type="domain" description="SLH" evidence="8">
    <location>
        <begin position="748"/>
        <end position="821"/>
    </location>
</feature>
<dbReference type="GO" id="GO:0006508">
    <property type="term" value="P:proteolysis"/>
    <property type="evidence" value="ECO:0007669"/>
    <property type="project" value="UniProtKB-KW"/>
</dbReference>
<organism evidence="9 10">
    <name type="scientific">Natronospira elongata</name>
    <dbReference type="NCBI Taxonomy" id="3110268"/>
    <lineage>
        <taxon>Bacteria</taxon>
        <taxon>Pseudomonadati</taxon>
        <taxon>Pseudomonadota</taxon>
        <taxon>Gammaproteobacteria</taxon>
        <taxon>Natronospirales</taxon>
        <taxon>Natronospiraceae</taxon>
        <taxon>Natronospira</taxon>
    </lineage>
</organism>
<evidence type="ECO:0000256" key="7">
    <source>
        <dbReference type="SAM" id="SignalP"/>
    </source>
</evidence>
<keyword evidence="3 6" id="KW-0378">Hydrolase</keyword>
<dbReference type="Pfam" id="PF00082">
    <property type="entry name" value="Peptidase_S8"/>
    <property type="match status" value="1"/>
</dbReference>
<dbReference type="InterPro" id="IPR001119">
    <property type="entry name" value="SLH_dom"/>
</dbReference>
<keyword evidence="2 6" id="KW-0645">Protease</keyword>
<dbReference type="Proteomes" id="UP001302316">
    <property type="component" value="Unassembled WGS sequence"/>
</dbReference>
<dbReference type="GO" id="GO:0004252">
    <property type="term" value="F:serine-type endopeptidase activity"/>
    <property type="evidence" value="ECO:0007669"/>
    <property type="project" value="UniProtKB-UniRule"/>
</dbReference>
<reference evidence="9 10" key="1">
    <citation type="submission" date="2023-12" db="EMBL/GenBank/DDBJ databases">
        <title>Whole-genome sequencing of halo(alkali)philic microorganisms from hypersaline lakes.</title>
        <authorList>
            <person name="Sorokin D.Y."/>
            <person name="Merkel A.Y."/>
            <person name="Messina E."/>
            <person name="Yakimov M."/>
        </authorList>
    </citation>
    <scope>NUCLEOTIDE SEQUENCE [LARGE SCALE GENOMIC DNA]</scope>
    <source>
        <strain evidence="9 10">AB-CW1</strain>
    </source>
</reference>
<dbReference type="InterPro" id="IPR036852">
    <property type="entry name" value="Peptidase_S8/S53_dom_sf"/>
</dbReference>
<keyword evidence="4 6" id="KW-0720">Serine protease</keyword>
<dbReference type="PROSITE" id="PS51272">
    <property type="entry name" value="SLH"/>
    <property type="match status" value="1"/>
</dbReference>
<feature type="signal peptide" evidence="7">
    <location>
        <begin position="1"/>
        <end position="25"/>
    </location>
</feature>
<feature type="active site" description="Charge relay system" evidence="5 6">
    <location>
        <position position="201"/>
    </location>
</feature>
<evidence type="ECO:0000259" key="8">
    <source>
        <dbReference type="PROSITE" id="PS51272"/>
    </source>
</evidence>
<comment type="similarity">
    <text evidence="1 6">Belongs to the peptidase S8 family.</text>
</comment>
<dbReference type="PANTHER" id="PTHR43806">
    <property type="entry name" value="PEPTIDASE S8"/>
    <property type="match status" value="1"/>
</dbReference>
<dbReference type="InterPro" id="IPR022398">
    <property type="entry name" value="Peptidase_S8_His-AS"/>
</dbReference>
<dbReference type="SUPFAM" id="SSF52743">
    <property type="entry name" value="Subtilisin-like"/>
    <property type="match status" value="1"/>
</dbReference>
<evidence type="ECO:0000256" key="5">
    <source>
        <dbReference type="PIRSR" id="PIRSR615500-1"/>
    </source>
</evidence>
<accession>A0AAP6JDC1</accession>
<dbReference type="InterPro" id="IPR050131">
    <property type="entry name" value="Peptidase_S8_subtilisin-like"/>
</dbReference>
<feature type="active site" description="Charge relay system" evidence="5 6">
    <location>
        <position position="151"/>
    </location>
</feature>
<protein>
    <submittedName>
        <fullName evidence="9">S8 family serine peptidase</fullName>
    </submittedName>
</protein>
<evidence type="ECO:0000256" key="1">
    <source>
        <dbReference type="ARBA" id="ARBA00011073"/>
    </source>
</evidence>
<dbReference type="EMBL" id="JAYGII010000004">
    <property type="protein sequence ID" value="MEA5444880.1"/>
    <property type="molecule type" value="Genomic_DNA"/>
</dbReference>
<evidence type="ECO:0000256" key="2">
    <source>
        <dbReference type="ARBA" id="ARBA00022670"/>
    </source>
</evidence>
<evidence type="ECO:0000313" key="10">
    <source>
        <dbReference type="Proteomes" id="UP001302316"/>
    </source>
</evidence>
<keyword evidence="7" id="KW-0732">Signal</keyword>
<dbReference type="Gene3D" id="3.40.50.200">
    <property type="entry name" value="Peptidase S8/S53 domain"/>
    <property type="match status" value="1"/>
</dbReference>
<dbReference type="PROSITE" id="PS51892">
    <property type="entry name" value="SUBTILASE"/>
    <property type="match status" value="1"/>
</dbReference>
<keyword evidence="10" id="KW-1185">Reference proteome</keyword>
<feature type="chain" id="PRO_5042952227" evidence="7">
    <location>
        <begin position="26"/>
        <end position="821"/>
    </location>
</feature>